<feature type="signal peptide" evidence="3">
    <location>
        <begin position="1"/>
        <end position="20"/>
    </location>
</feature>
<evidence type="ECO:0000313" key="5">
    <source>
        <dbReference type="Proteomes" id="UP000249757"/>
    </source>
</evidence>
<protein>
    <submittedName>
        <fullName evidence="4">Uncharacterized protein</fullName>
    </submittedName>
</protein>
<proteinExistence type="predicted"/>
<evidence type="ECO:0000256" key="1">
    <source>
        <dbReference type="SAM" id="MobiDB-lite"/>
    </source>
</evidence>
<feature type="region of interest" description="Disordered" evidence="1">
    <location>
        <begin position="176"/>
        <end position="204"/>
    </location>
</feature>
<dbReference type="OrthoDB" id="3547571at2759"/>
<feature type="chain" id="PRO_5037755215" evidence="3">
    <location>
        <begin position="21"/>
        <end position="338"/>
    </location>
</feature>
<feature type="transmembrane region" description="Helical" evidence="2">
    <location>
        <begin position="235"/>
        <end position="259"/>
    </location>
</feature>
<dbReference type="AlphaFoldDB" id="A0A922NBX4"/>
<sequence>MSKFLFSVFTLISMMQVVAPSRVLPRNRLPFGALDATPTSNSSNLPNKRQAFAPVTTCGYSNGNPELPRTADPDYGCRVDTANGLWGFCPTSVVSAKDCGLAGVCVDSSSCSTGCGRLFNRPDITTFSCAAKQSCSTVLLVNGPDQSFEYIACGNQAKTDTLFAVPNAVLATTTSSSLTSPTTRSSSFATSTTQITTSTATPTPKAMASSSAILPDLLPSQSITPALSQQKPTNIVPIVGGVVGALALICLTILGVLLIQRKRRPAKNGIQPPDYTFNDRNNFASKAELSTHNSRYIPKGYGWDSSHSPVEMQERSYVNMKPVELPGKVGDIDGVRGV</sequence>
<keyword evidence="5" id="KW-1185">Reference proteome</keyword>
<keyword evidence="2" id="KW-0472">Membrane</keyword>
<comment type="caution">
    <text evidence="4">The sequence shown here is derived from an EMBL/GenBank/DDBJ whole genome shotgun (WGS) entry which is preliminary data.</text>
</comment>
<evidence type="ECO:0000313" key="4">
    <source>
        <dbReference type="EMBL" id="KAI1513203.1"/>
    </source>
</evidence>
<keyword evidence="3" id="KW-0732">Signal</keyword>
<keyword evidence="2" id="KW-1133">Transmembrane helix</keyword>
<name>A0A922NBX4_9PLEO</name>
<organism evidence="4 5">
    <name type="scientific">Pyrenophora tritici-repentis</name>
    <dbReference type="NCBI Taxonomy" id="45151"/>
    <lineage>
        <taxon>Eukaryota</taxon>
        <taxon>Fungi</taxon>
        <taxon>Dikarya</taxon>
        <taxon>Ascomycota</taxon>
        <taxon>Pezizomycotina</taxon>
        <taxon>Dothideomycetes</taxon>
        <taxon>Pleosporomycetidae</taxon>
        <taxon>Pleosporales</taxon>
        <taxon>Pleosporineae</taxon>
        <taxon>Pleosporaceae</taxon>
        <taxon>Pyrenophora</taxon>
    </lineage>
</organism>
<reference evidence="5" key="1">
    <citation type="journal article" date="2022" name="Microb. Genom.">
        <title>A global pangenome for the wheat fungal pathogen Pyrenophora tritici-repentis and prediction of effector protein structural homology.</title>
        <authorList>
            <person name="Moolhuijzen P.M."/>
            <person name="See P.T."/>
            <person name="Shi G."/>
            <person name="Powell H.R."/>
            <person name="Cockram J."/>
            <person name="Jorgensen L.N."/>
            <person name="Benslimane H."/>
            <person name="Strelkov S.E."/>
            <person name="Turner J."/>
            <person name="Liu Z."/>
            <person name="Moffat C.S."/>
        </authorList>
    </citation>
    <scope>NUCLEOTIDE SEQUENCE [LARGE SCALE GENOMIC DNA]</scope>
</reference>
<keyword evidence="2" id="KW-0812">Transmembrane</keyword>
<evidence type="ECO:0000256" key="2">
    <source>
        <dbReference type="SAM" id="Phobius"/>
    </source>
</evidence>
<dbReference type="EMBL" id="NRDI02000010">
    <property type="protein sequence ID" value="KAI1513203.1"/>
    <property type="molecule type" value="Genomic_DNA"/>
</dbReference>
<accession>A0A922NBX4</accession>
<evidence type="ECO:0000256" key="3">
    <source>
        <dbReference type="SAM" id="SignalP"/>
    </source>
</evidence>
<dbReference type="Proteomes" id="UP000249757">
    <property type="component" value="Unassembled WGS sequence"/>
</dbReference>
<gene>
    <name evidence="4" type="ORF">Ptr86124_008223</name>
</gene>